<protein>
    <submittedName>
        <fullName evidence="4">Uncharacterized protein</fullName>
    </submittedName>
</protein>
<organism evidence="3 4">
    <name type="scientific">Coffea arabica</name>
    <name type="common">Arabian coffee</name>
    <dbReference type="NCBI Taxonomy" id="13443"/>
    <lineage>
        <taxon>Eukaryota</taxon>
        <taxon>Viridiplantae</taxon>
        <taxon>Streptophyta</taxon>
        <taxon>Embryophyta</taxon>
        <taxon>Tracheophyta</taxon>
        <taxon>Spermatophyta</taxon>
        <taxon>Magnoliopsida</taxon>
        <taxon>eudicotyledons</taxon>
        <taxon>Gunneridae</taxon>
        <taxon>Pentapetalae</taxon>
        <taxon>asterids</taxon>
        <taxon>lamiids</taxon>
        <taxon>Gentianales</taxon>
        <taxon>Rubiaceae</taxon>
        <taxon>Ixoroideae</taxon>
        <taxon>Gardenieae complex</taxon>
        <taxon>Bertiereae - Coffeeae clade</taxon>
        <taxon>Coffeeae</taxon>
        <taxon>Coffea</taxon>
    </lineage>
</organism>
<feature type="compositionally biased region" description="Low complexity" evidence="1">
    <location>
        <begin position="187"/>
        <end position="197"/>
    </location>
</feature>
<dbReference type="PANTHER" id="PTHR37222:SF1">
    <property type="entry name" value="OS02G0718000 PROTEIN"/>
    <property type="match status" value="1"/>
</dbReference>
<dbReference type="PANTHER" id="PTHR37222">
    <property type="entry name" value="OS02G0718000 PROTEIN"/>
    <property type="match status" value="1"/>
</dbReference>
<name>A0ABM4WIP0_COFAR</name>
<dbReference type="Proteomes" id="UP001652660">
    <property type="component" value="Chromosome 2c"/>
</dbReference>
<evidence type="ECO:0000256" key="2">
    <source>
        <dbReference type="SAM" id="Phobius"/>
    </source>
</evidence>
<keyword evidence="2" id="KW-0472">Membrane</keyword>
<gene>
    <name evidence="4" type="primary">LOC140035273</name>
</gene>
<feature type="compositionally biased region" description="Polar residues" evidence="1">
    <location>
        <begin position="206"/>
        <end position="216"/>
    </location>
</feature>
<evidence type="ECO:0000313" key="3">
    <source>
        <dbReference type="Proteomes" id="UP001652660"/>
    </source>
</evidence>
<feature type="region of interest" description="Disordered" evidence="1">
    <location>
        <begin position="183"/>
        <end position="224"/>
    </location>
</feature>
<sequence>MPISKPNTAADAGVFIQWSMLPPAYVSFITQPFRSPSISLLVHHYLLHGSTSTSTSTSTTATITMACTISRRLAFSKQLLRTPLFSTYSWFCPPKTHHLNSYSSAFAQNPSQAIFPQFPNQNLANPCLKPSNPTSLESRFPLHYNPTSLIKTPTRLTPAFQMQNQPFFSNILIKSQLTPQENPRFFSTSNASSSSSSDQEKAGKPESQSEYPSQNPAFKHQEIDGPTVERDVSALANETREVLETMMKTVYSLSKALAGLGLIHLGLGAWISYVTTASPVVEVSVQSILAFGLPFSLAFMLRRALKPMYFFKKMEEQGRLQILTLTLQVAKQLNLLFIRVRGVSYLCIAGASVGLVYVALAR</sequence>
<accession>A0ABM4WIP0</accession>
<dbReference type="GeneID" id="140035273"/>
<keyword evidence="3" id="KW-1185">Reference proteome</keyword>
<reference evidence="4" key="1">
    <citation type="submission" date="2025-08" db="UniProtKB">
        <authorList>
            <consortium name="RefSeq"/>
        </authorList>
    </citation>
    <scope>IDENTIFICATION</scope>
    <source>
        <tissue evidence="4">Leaves</tissue>
    </source>
</reference>
<feature type="transmembrane region" description="Helical" evidence="2">
    <location>
        <begin position="256"/>
        <end position="273"/>
    </location>
</feature>
<dbReference type="RefSeq" id="XP_071931652.1">
    <property type="nucleotide sequence ID" value="XM_072075551.1"/>
</dbReference>
<evidence type="ECO:0000313" key="4">
    <source>
        <dbReference type="RefSeq" id="XP_071931652.1"/>
    </source>
</evidence>
<feature type="transmembrane region" description="Helical" evidence="2">
    <location>
        <begin position="285"/>
        <end position="305"/>
    </location>
</feature>
<keyword evidence="2" id="KW-1133">Transmembrane helix</keyword>
<keyword evidence="2" id="KW-0812">Transmembrane</keyword>
<evidence type="ECO:0000256" key="1">
    <source>
        <dbReference type="SAM" id="MobiDB-lite"/>
    </source>
</evidence>
<proteinExistence type="predicted"/>
<feature type="transmembrane region" description="Helical" evidence="2">
    <location>
        <begin position="342"/>
        <end position="360"/>
    </location>
</feature>